<sequence length="568" mass="64944">MKPHNNPFLLPESPSKNTFTSDNRQTPITENNNRIGSNFQEKKLQEVWSLHKFEMNKVKVEPMVNFNNIKMTWAEEAPHEIIDEPVEHKAKPEVIIPKLEDSDVQNDKEESPSHHARRPPNAFLIFCKKHRPIVRDRFPNLENRGVTKILGEWWALLNVGEKQPYNDLAKEYKDAFLSANPNFKWYKLPAPPLRTLTPRPTTITKISPPLSSPSNKLLSEFTPGKLADESQLGGLTSLMNNNFTNAPKTECCTEPNTNNNNNIHQKIEGVNYENALMSPVTVIQPTTPPKPIKKRYFDFYSENKGCARNILPEQPNGVVVTEQDKSNNMTKQELVNKVVEGMFSKQSDDLSEKNDPKEVRKSERMCKGKRYEVFMVESRLLGNKRDDKLVQQKQFNKVESKIDTELNAANNSKPVTPKLDLGNTIKRLAERTNIKLDFDNQNVDSVDTNQRTRTISETSDGSLKNSPPNFNLDLRISNLPRLSYDEFQQRKRESKKRKIRIKTDGESKHKLQKLDKNESQLVGSKKRKNKQSITHLGKKDSLSSDLLGLATLAEVAANIDKIDEIISE</sequence>
<dbReference type="Proteomes" id="UP001162164">
    <property type="component" value="Unassembled WGS sequence"/>
</dbReference>
<name>A0ABQ9ISH6_9CUCU</name>
<dbReference type="SMART" id="SM00398">
    <property type="entry name" value="HMG"/>
    <property type="match status" value="1"/>
</dbReference>
<evidence type="ECO:0000256" key="5">
    <source>
        <dbReference type="ARBA" id="ARBA00023242"/>
    </source>
</evidence>
<keyword evidence="4" id="KW-0804">Transcription</keyword>
<evidence type="ECO:0000259" key="8">
    <source>
        <dbReference type="PROSITE" id="PS50118"/>
    </source>
</evidence>
<keyword evidence="1" id="KW-0597">Phosphoprotein</keyword>
<evidence type="ECO:0000256" key="1">
    <source>
        <dbReference type="ARBA" id="ARBA00022553"/>
    </source>
</evidence>
<dbReference type="PANTHER" id="PTHR13059">
    <property type="entry name" value="HMG-BOX TRANSCRIPTION FACTOR BBX"/>
    <property type="match status" value="1"/>
</dbReference>
<feature type="compositionally biased region" description="Basic and acidic residues" evidence="7">
    <location>
        <begin position="95"/>
        <end position="113"/>
    </location>
</feature>
<dbReference type="SUPFAM" id="SSF47095">
    <property type="entry name" value="HMG-box"/>
    <property type="match status" value="1"/>
</dbReference>
<feature type="region of interest" description="Disordered" evidence="7">
    <location>
        <begin position="95"/>
        <end position="117"/>
    </location>
</feature>
<evidence type="ECO:0000256" key="6">
    <source>
        <dbReference type="PROSITE-ProRule" id="PRU00267"/>
    </source>
</evidence>
<accession>A0ABQ9ISH6</accession>
<feature type="region of interest" description="Disordered" evidence="7">
    <location>
        <begin position="445"/>
        <end position="471"/>
    </location>
</feature>
<keyword evidence="2" id="KW-0805">Transcription regulation</keyword>
<dbReference type="Gene3D" id="1.10.30.10">
    <property type="entry name" value="High mobility group box domain"/>
    <property type="match status" value="1"/>
</dbReference>
<dbReference type="InterPro" id="IPR036910">
    <property type="entry name" value="HMG_box_dom_sf"/>
</dbReference>
<feature type="domain" description="HMG box" evidence="8">
    <location>
        <begin position="116"/>
        <end position="184"/>
    </location>
</feature>
<feature type="region of interest" description="Disordered" evidence="7">
    <location>
        <begin position="1"/>
        <end position="34"/>
    </location>
</feature>
<dbReference type="InterPro" id="IPR052412">
    <property type="entry name" value="CC-Dev_Transcription_Reg"/>
</dbReference>
<dbReference type="EMBL" id="JAPWTJ010002877">
    <property type="protein sequence ID" value="KAJ8964183.1"/>
    <property type="molecule type" value="Genomic_DNA"/>
</dbReference>
<evidence type="ECO:0000256" key="7">
    <source>
        <dbReference type="SAM" id="MobiDB-lite"/>
    </source>
</evidence>
<keyword evidence="5 6" id="KW-0539">Nucleus</keyword>
<feature type="compositionally biased region" description="Polar residues" evidence="7">
    <location>
        <begin position="445"/>
        <end position="469"/>
    </location>
</feature>
<evidence type="ECO:0000313" key="10">
    <source>
        <dbReference type="Proteomes" id="UP001162164"/>
    </source>
</evidence>
<keyword evidence="10" id="KW-1185">Reference proteome</keyword>
<dbReference type="Pfam" id="PF00505">
    <property type="entry name" value="HMG_box"/>
    <property type="match status" value="1"/>
</dbReference>
<evidence type="ECO:0000256" key="2">
    <source>
        <dbReference type="ARBA" id="ARBA00023015"/>
    </source>
</evidence>
<keyword evidence="3 6" id="KW-0238">DNA-binding</keyword>
<evidence type="ECO:0000313" key="9">
    <source>
        <dbReference type="EMBL" id="KAJ8964183.1"/>
    </source>
</evidence>
<protein>
    <recommendedName>
        <fullName evidence="8">HMG box domain-containing protein</fullName>
    </recommendedName>
</protein>
<comment type="caution">
    <text evidence="9">The sequence shown here is derived from an EMBL/GenBank/DDBJ whole genome shotgun (WGS) entry which is preliminary data.</text>
</comment>
<dbReference type="PROSITE" id="PS50118">
    <property type="entry name" value="HMG_BOX_2"/>
    <property type="match status" value="1"/>
</dbReference>
<feature type="compositionally biased region" description="Polar residues" evidence="7">
    <location>
        <begin position="14"/>
        <end position="34"/>
    </location>
</feature>
<gene>
    <name evidence="9" type="ORF">NQ317_012324</name>
</gene>
<reference evidence="9" key="1">
    <citation type="journal article" date="2023" name="Insect Mol. Biol.">
        <title>Genome sequencing provides insights into the evolution of gene families encoding plant cell wall-degrading enzymes in longhorned beetles.</title>
        <authorList>
            <person name="Shin N.R."/>
            <person name="Okamura Y."/>
            <person name="Kirsch R."/>
            <person name="Pauchet Y."/>
        </authorList>
    </citation>
    <scope>NUCLEOTIDE SEQUENCE</scope>
    <source>
        <strain evidence="9">MMC_N1</strain>
    </source>
</reference>
<dbReference type="PANTHER" id="PTHR13059:SF10">
    <property type="entry name" value="HMG BOX TRANSCRIPTION FACTOR BBX"/>
    <property type="match status" value="1"/>
</dbReference>
<evidence type="ECO:0000256" key="3">
    <source>
        <dbReference type="ARBA" id="ARBA00023125"/>
    </source>
</evidence>
<organism evidence="9 10">
    <name type="scientific">Molorchus minor</name>
    <dbReference type="NCBI Taxonomy" id="1323400"/>
    <lineage>
        <taxon>Eukaryota</taxon>
        <taxon>Metazoa</taxon>
        <taxon>Ecdysozoa</taxon>
        <taxon>Arthropoda</taxon>
        <taxon>Hexapoda</taxon>
        <taxon>Insecta</taxon>
        <taxon>Pterygota</taxon>
        <taxon>Neoptera</taxon>
        <taxon>Endopterygota</taxon>
        <taxon>Coleoptera</taxon>
        <taxon>Polyphaga</taxon>
        <taxon>Cucujiformia</taxon>
        <taxon>Chrysomeloidea</taxon>
        <taxon>Cerambycidae</taxon>
        <taxon>Lamiinae</taxon>
        <taxon>Monochamini</taxon>
        <taxon>Molorchus</taxon>
    </lineage>
</organism>
<evidence type="ECO:0000256" key="4">
    <source>
        <dbReference type="ARBA" id="ARBA00023163"/>
    </source>
</evidence>
<dbReference type="InterPro" id="IPR009071">
    <property type="entry name" value="HMG_box_dom"/>
</dbReference>
<feature type="DNA-binding region" description="HMG box" evidence="6">
    <location>
        <begin position="116"/>
        <end position="184"/>
    </location>
</feature>
<proteinExistence type="predicted"/>